<dbReference type="PROSITE" id="PS00420">
    <property type="entry name" value="SRCR_1"/>
    <property type="match status" value="9"/>
</dbReference>
<evidence type="ECO:0000256" key="5">
    <source>
        <dbReference type="PROSITE-ProRule" id="PRU00196"/>
    </source>
</evidence>
<feature type="disulfide bond" evidence="5">
    <location>
        <begin position="903"/>
        <end position="964"/>
    </location>
</feature>
<evidence type="ECO:0000256" key="6">
    <source>
        <dbReference type="SAM" id="SignalP"/>
    </source>
</evidence>
<feature type="domain" description="SRCR" evidence="7">
    <location>
        <begin position="120"/>
        <end position="220"/>
    </location>
</feature>
<dbReference type="Pfam" id="PF00530">
    <property type="entry name" value="SRCR"/>
    <property type="match status" value="9"/>
</dbReference>
<feature type="disulfide bond" evidence="5">
    <location>
        <begin position="890"/>
        <end position="954"/>
    </location>
</feature>
<name>A0A9J7ZZF6_CYPCA</name>
<reference evidence="8" key="2">
    <citation type="submission" date="2025-09" db="UniProtKB">
        <authorList>
            <consortium name="Ensembl"/>
        </authorList>
    </citation>
    <scope>IDENTIFICATION</scope>
</reference>
<proteinExistence type="predicted"/>
<dbReference type="SMART" id="SM00202">
    <property type="entry name" value="SR"/>
    <property type="match status" value="9"/>
</dbReference>
<keyword evidence="9" id="KW-1185">Reference proteome</keyword>
<dbReference type="GeneTree" id="ENSGT00950000183145"/>
<feature type="disulfide bond" evidence="5">
    <location>
        <begin position="158"/>
        <end position="219"/>
    </location>
</feature>
<evidence type="ECO:0000313" key="9">
    <source>
        <dbReference type="Proteomes" id="UP001108240"/>
    </source>
</evidence>
<feature type="disulfide bond" evidence="5">
    <location>
        <begin position="788"/>
        <end position="852"/>
    </location>
</feature>
<dbReference type="GO" id="GO:0016020">
    <property type="term" value="C:membrane"/>
    <property type="evidence" value="ECO:0007669"/>
    <property type="project" value="InterPro"/>
</dbReference>
<dbReference type="InterPro" id="IPR036772">
    <property type="entry name" value="SRCR-like_dom_sf"/>
</dbReference>
<keyword evidence="4" id="KW-0325">Glycoprotein</keyword>
<evidence type="ECO:0000313" key="8">
    <source>
        <dbReference type="Ensembl" id="ENSCCRP00000134540.1"/>
    </source>
</evidence>
<feature type="disulfide bond" evidence="5">
    <location>
        <begin position="44"/>
        <end position="108"/>
    </location>
</feature>
<feature type="domain" description="SRCR" evidence="7">
    <location>
        <begin position="763"/>
        <end position="863"/>
    </location>
</feature>
<feature type="disulfide bond" evidence="5">
    <location>
        <begin position="247"/>
        <end position="311"/>
    </location>
</feature>
<evidence type="ECO:0000256" key="1">
    <source>
        <dbReference type="ARBA" id="ARBA00022729"/>
    </source>
</evidence>
<dbReference type="AlphaFoldDB" id="A0A9J7ZZF6"/>
<accession>A0A9J7ZZF6</accession>
<evidence type="ECO:0000256" key="4">
    <source>
        <dbReference type="ARBA" id="ARBA00023180"/>
    </source>
</evidence>
<feature type="disulfide bond" evidence="5">
    <location>
        <begin position="145"/>
        <end position="209"/>
    </location>
</feature>
<feature type="domain" description="SRCR" evidence="7">
    <location>
        <begin position="537"/>
        <end position="637"/>
    </location>
</feature>
<feature type="domain" description="SRCR" evidence="7">
    <location>
        <begin position="435"/>
        <end position="535"/>
    </location>
</feature>
<feature type="disulfide bond" evidence="5">
    <location>
        <begin position="57"/>
        <end position="118"/>
    </location>
</feature>
<feature type="domain" description="SRCR" evidence="7">
    <location>
        <begin position="19"/>
        <end position="119"/>
    </location>
</feature>
<feature type="domain" description="SRCR" evidence="7">
    <location>
        <begin position="333"/>
        <end position="433"/>
    </location>
</feature>
<feature type="domain" description="SRCR" evidence="7">
    <location>
        <begin position="661"/>
        <end position="761"/>
    </location>
</feature>
<feature type="disulfide bond" evidence="5">
    <location>
        <begin position="473"/>
        <end position="534"/>
    </location>
</feature>
<evidence type="ECO:0000256" key="2">
    <source>
        <dbReference type="ARBA" id="ARBA00022737"/>
    </source>
</evidence>
<feature type="domain" description="SRCR" evidence="7">
    <location>
        <begin position="865"/>
        <end position="965"/>
    </location>
</feature>
<feature type="disulfide bond" evidence="5">
    <location>
        <begin position="291"/>
        <end position="301"/>
    </location>
</feature>
<dbReference type="PRINTS" id="PR00258">
    <property type="entry name" value="SPERACTRCPTR"/>
</dbReference>
<feature type="disulfide bond" evidence="5">
    <location>
        <begin position="934"/>
        <end position="944"/>
    </location>
</feature>
<feature type="disulfide bond" evidence="5">
    <location>
        <begin position="358"/>
        <end position="422"/>
    </location>
</feature>
<dbReference type="SUPFAM" id="SSF56487">
    <property type="entry name" value="SRCR-like"/>
    <property type="match status" value="9"/>
</dbReference>
<dbReference type="FunFam" id="3.10.250.10:FF:000006">
    <property type="entry name" value="neurotrypsin isoform X2"/>
    <property type="match status" value="9"/>
</dbReference>
<feature type="disulfide bond" evidence="5">
    <location>
        <begin position="371"/>
        <end position="432"/>
    </location>
</feature>
<feature type="disulfide bond" evidence="5">
    <location>
        <begin position="686"/>
        <end position="750"/>
    </location>
</feature>
<feature type="disulfide bond" evidence="5">
    <location>
        <begin position="730"/>
        <end position="740"/>
    </location>
</feature>
<feature type="disulfide bond" evidence="5">
    <location>
        <begin position="504"/>
        <end position="514"/>
    </location>
</feature>
<feature type="disulfide bond" evidence="5">
    <location>
        <begin position="606"/>
        <end position="616"/>
    </location>
</feature>
<protein>
    <recommendedName>
        <fullName evidence="7">SRCR domain-containing protein</fullName>
    </recommendedName>
</protein>
<dbReference type="PANTHER" id="PTHR48071:SF18">
    <property type="entry name" value="DELETED IN MALIGNANT BRAIN TUMORS 1 PROTEIN-RELATED"/>
    <property type="match status" value="1"/>
</dbReference>
<feature type="disulfide bond" evidence="5">
    <location>
        <begin position="460"/>
        <end position="524"/>
    </location>
</feature>
<feature type="disulfide bond" evidence="5">
    <location>
        <begin position="260"/>
        <end position="321"/>
    </location>
</feature>
<feature type="disulfide bond" evidence="5">
    <location>
        <begin position="699"/>
        <end position="760"/>
    </location>
</feature>
<feature type="disulfide bond" evidence="5">
    <location>
        <begin position="562"/>
        <end position="626"/>
    </location>
</feature>
<dbReference type="Ensembl" id="ENSCCRT00000144531.1">
    <property type="protein sequence ID" value="ENSCCRP00000134540.1"/>
    <property type="gene ID" value="ENSCCRG00000043923.2"/>
</dbReference>
<keyword evidence="3 5" id="KW-1015">Disulfide bond</keyword>
<evidence type="ECO:0000259" key="7">
    <source>
        <dbReference type="PROSITE" id="PS50287"/>
    </source>
</evidence>
<feature type="disulfide bond" evidence="5">
    <location>
        <begin position="801"/>
        <end position="862"/>
    </location>
</feature>
<dbReference type="PANTHER" id="PTHR48071">
    <property type="entry name" value="SRCR DOMAIN-CONTAINING PROTEIN"/>
    <property type="match status" value="1"/>
</dbReference>
<dbReference type="InterPro" id="IPR001190">
    <property type="entry name" value="SRCR"/>
</dbReference>
<feature type="disulfide bond" evidence="5">
    <location>
        <begin position="575"/>
        <end position="636"/>
    </location>
</feature>
<feature type="disulfide bond" evidence="5">
    <location>
        <begin position="88"/>
        <end position="98"/>
    </location>
</feature>
<sequence>VFVCLVFSAVTVTLNTTASQLVNGPNLCSGRVEVFHNGIWGTVCDDLWDSTDAAVVCRELGCGNVTEAKSSAYFGQGSGQIWLDDVQCRGNESTLKNCSSLGWGSHNCGHQEDAGVICQGELVNGPNLCSGRVEVFHNGIWGTVCDDLWDSTDAAVVCRELGCGNVTEAKSSAYFGQGSGQIWLDDVQCRGNESTLKNCSSLGWGSHNCGHQEDAGVICQAVRLVNGPNLCSGRVEVFHNGIWGTVCDDLWDSTDAAVVCRELGCGNVTEAKSSAYFGQGSGQIWLDDVQCRGNESTLKNCSSLGWGSHNCGHQEDAGVICQGDNSDIEYNSVRLVNGPNLCSGRVEVFHNGIWGTVCDDLWDSTDAAVVCRELGCGNVTEAKSSAYFGQGSGQIWLDDVQCRGNESTLKNCSSLGWGSHNCGHQEDAGVICQAVRLVNGPNLCSGRVEVFHNGIWGTVCDDLWDSTDAAVVCRELGCGNVTEAKSSAYFGQGSGQIWLDDVQCRGNESTLKNCSSLGWGSHNCGHQEDAGVICQAVRLVNGPNLCSGRVEVFHNGIWGTVCDDLWDSTDAAVVCRELGCGNVTEAKSSAYFGQGSGQIWLDDVQCRGNESTLKNCSSLGWGSHNCGHQEDAGVICQGESNTFIQPLCSYDVTLNFVPISVRLVNGPNLCSGRVEVFHNGIWGTVCDDLWDSTDAAVVCRELGCGNVTEAKSSAYFGQGSGQIWLDDVQCRGNESTLKNCSSLGWGSHNCGHQEDAGVICQAVRLVNGPNLCSGRVEVFHNGIWGTVCDDLWDSTDAAVVCRELGCGNVTEAKSSAYFGQGSGQIWLDDVQCRGNESTLKNCSSLGWGSHNCGHQEDAGVICQAVRLVNGPNLCSGRVEVFHNGIWGTVCDDLWDSTDAAVVCRELGCGNVTEAKSSAYFGQGSGQIWLDDVQCRGNESTLKNCSSLGWGSHNCGHQEDAGVICQGEIFHSFFFFFFQRHNKVFNYVPFIPQLWGQAHQQPGLPGFHNKSHQIATQNKHKSSPIVFWGLFFGGVLGKICIPGAKYHVTGVALTRGNNVKVAKFREKTADQATLPTACMQYC</sequence>
<keyword evidence="1 6" id="KW-0732">Signal</keyword>
<keyword evidence="2" id="KW-0677">Repeat</keyword>
<feature type="chain" id="PRO_5039931183" description="SRCR domain-containing protein" evidence="6">
    <location>
        <begin position="20"/>
        <end position="1081"/>
    </location>
</feature>
<evidence type="ECO:0000256" key="3">
    <source>
        <dbReference type="ARBA" id="ARBA00023157"/>
    </source>
</evidence>
<feature type="disulfide bond" evidence="5">
    <location>
        <begin position="832"/>
        <end position="842"/>
    </location>
</feature>
<dbReference type="PROSITE" id="PS50287">
    <property type="entry name" value="SRCR_2"/>
    <property type="match status" value="9"/>
</dbReference>
<dbReference type="Gene3D" id="3.10.250.10">
    <property type="entry name" value="SRCR-like domain"/>
    <property type="match status" value="9"/>
</dbReference>
<feature type="disulfide bond" evidence="5">
    <location>
        <begin position="189"/>
        <end position="199"/>
    </location>
</feature>
<feature type="disulfide bond" evidence="5">
    <location>
        <begin position="402"/>
        <end position="412"/>
    </location>
</feature>
<organism evidence="8 9">
    <name type="scientific">Cyprinus carpio carpio</name>
    <dbReference type="NCBI Taxonomy" id="630221"/>
    <lineage>
        <taxon>Eukaryota</taxon>
        <taxon>Metazoa</taxon>
        <taxon>Chordata</taxon>
        <taxon>Craniata</taxon>
        <taxon>Vertebrata</taxon>
        <taxon>Euteleostomi</taxon>
        <taxon>Actinopterygii</taxon>
        <taxon>Neopterygii</taxon>
        <taxon>Teleostei</taxon>
        <taxon>Ostariophysi</taxon>
        <taxon>Cypriniformes</taxon>
        <taxon>Cyprinidae</taxon>
        <taxon>Cyprininae</taxon>
        <taxon>Cyprinus</taxon>
    </lineage>
</organism>
<reference evidence="8" key="1">
    <citation type="submission" date="2025-08" db="UniProtKB">
        <authorList>
            <consortium name="Ensembl"/>
        </authorList>
    </citation>
    <scope>IDENTIFICATION</scope>
</reference>
<feature type="domain" description="SRCR" evidence="7">
    <location>
        <begin position="222"/>
        <end position="322"/>
    </location>
</feature>
<dbReference type="Proteomes" id="UP001108240">
    <property type="component" value="Unplaced"/>
</dbReference>
<feature type="signal peptide" evidence="6">
    <location>
        <begin position="1"/>
        <end position="19"/>
    </location>
</feature>